<sequence>MNWYFGLSKTGTKCLVVESEEGVRQYRRGQLDAQKSGIPEAFPSWKAVRSQYSAIVRRATQPVKSPRQYKAPRNNESSAVQELLSVVHNMEARMQQYEHRIQQLEDQLANRDIVVAYEY</sequence>
<name>A0A183VE97_TOXCA</name>
<reference evidence="4" key="1">
    <citation type="submission" date="2016-06" db="UniProtKB">
        <authorList>
            <consortium name="WormBaseParasite"/>
        </authorList>
    </citation>
    <scope>IDENTIFICATION</scope>
</reference>
<gene>
    <name evidence="2" type="ORF">TCNE_LOCUS19067</name>
</gene>
<feature type="coiled-coil region" evidence="1">
    <location>
        <begin position="80"/>
        <end position="114"/>
    </location>
</feature>
<evidence type="ECO:0000313" key="2">
    <source>
        <dbReference type="EMBL" id="VDM50388.1"/>
    </source>
</evidence>
<reference evidence="2 3" key="2">
    <citation type="submission" date="2018-11" db="EMBL/GenBank/DDBJ databases">
        <authorList>
            <consortium name="Pathogen Informatics"/>
        </authorList>
    </citation>
    <scope>NUCLEOTIDE SEQUENCE [LARGE SCALE GENOMIC DNA]</scope>
</reference>
<organism evidence="3 4">
    <name type="scientific">Toxocara canis</name>
    <name type="common">Canine roundworm</name>
    <dbReference type="NCBI Taxonomy" id="6265"/>
    <lineage>
        <taxon>Eukaryota</taxon>
        <taxon>Metazoa</taxon>
        <taxon>Ecdysozoa</taxon>
        <taxon>Nematoda</taxon>
        <taxon>Chromadorea</taxon>
        <taxon>Rhabditida</taxon>
        <taxon>Spirurina</taxon>
        <taxon>Ascaridomorpha</taxon>
        <taxon>Ascaridoidea</taxon>
        <taxon>Toxocaridae</taxon>
        <taxon>Toxocara</taxon>
    </lineage>
</organism>
<dbReference type="Proteomes" id="UP000050794">
    <property type="component" value="Unassembled WGS sequence"/>
</dbReference>
<keyword evidence="3" id="KW-1185">Reference proteome</keyword>
<protein>
    <submittedName>
        <fullName evidence="4">Cauli_VI domain-containing protein</fullName>
    </submittedName>
</protein>
<dbReference type="AlphaFoldDB" id="A0A183VE97"/>
<accession>A0A183VE97</accession>
<proteinExistence type="predicted"/>
<keyword evidence="1" id="KW-0175">Coiled coil</keyword>
<evidence type="ECO:0000313" key="3">
    <source>
        <dbReference type="Proteomes" id="UP000050794"/>
    </source>
</evidence>
<dbReference type="EMBL" id="UYWY01026344">
    <property type="protein sequence ID" value="VDM50388.1"/>
    <property type="molecule type" value="Genomic_DNA"/>
</dbReference>
<dbReference type="WBParaSite" id="TCNE_0001907101-mRNA-1">
    <property type="protein sequence ID" value="TCNE_0001907101-mRNA-1"/>
    <property type="gene ID" value="TCNE_0001907101"/>
</dbReference>
<evidence type="ECO:0000313" key="4">
    <source>
        <dbReference type="WBParaSite" id="TCNE_0001907101-mRNA-1"/>
    </source>
</evidence>
<evidence type="ECO:0000256" key="1">
    <source>
        <dbReference type="SAM" id="Coils"/>
    </source>
</evidence>